<dbReference type="Pfam" id="PF01522">
    <property type="entry name" value="Polysacc_deac_1"/>
    <property type="match status" value="1"/>
</dbReference>
<evidence type="ECO:0000313" key="5">
    <source>
        <dbReference type="Proteomes" id="UP000192796"/>
    </source>
</evidence>
<dbReference type="GO" id="GO:0005576">
    <property type="term" value="C:extracellular region"/>
    <property type="evidence" value="ECO:0007669"/>
    <property type="project" value="UniProtKB-SubCell"/>
</dbReference>
<dbReference type="InterPro" id="IPR002509">
    <property type="entry name" value="NODB_dom"/>
</dbReference>
<organism evidence="4 5">
    <name type="scientific">Niastella vici</name>
    <dbReference type="NCBI Taxonomy" id="1703345"/>
    <lineage>
        <taxon>Bacteria</taxon>
        <taxon>Pseudomonadati</taxon>
        <taxon>Bacteroidota</taxon>
        <taxon>Chitinophagia</taxon>
        <taxon>Chitinophagales</taxon>
        <taxon>Chitinophagaceae</taxon>
        <taxon>Niastella</taxon>
    </lineage>
</organism>
<comment type="caution">
    <text evidence="4">The sequence shown here is derived from an EMBL/GenBank/DDBJ whole genome shotgun (WGS) entry which is preliminary data.</text>
</comment>
<evidence type="ECO:0000313" key="4">
    <source>
        <dbReference type="EMBL" id="OQP63758.1"/>
    </source>
</evidence>
<accession>A0A1V9FZQ9</accession>
<dbReference type="SUPFAM" id="SSF88713">
    <property type="entry name" value="Glycoside hydrolase/deacetylase"/>
    <property type="match status" value="1"/>
</dbReference>
<name>A0A1V9FZQ9_9BACT</name>
<evidence type="ECO:0000256" key="1">
    <source>
        <dbReference type="ARBA" id="ARBA00004613"/>
    </source>
</evidence>
<evidence type="ECO:0000256" key="2">
    <source>
        <dbReference type="ARBA" id="ARBA00022729"/>
    </source>
</evidence>
<keyword evidence="2" id="KW-0732">Signal</keyword>
<dbReference type="EMBL" id="LVYD01000044">
    <property type="protein sequence ID" value="OQP63758.1"/>
    <property type="molecule type" value="Genomic_DNA"/>
</dbReference>
<dbReference type="Proteomes" id="UP000192796">
    <property type="component" value="Unassembled WGS sequence"/>
</dbReference>
<dbReference type="PANTHER" id="PTHR34216">
    <property type="match status" value="1"/>
</dbReference>
<dbReference type="GO" id="GO:0016810">
    <property type="term" value="F:hydrolase activity, acting on carbon-nitrogen (but not peptide) bonds"/>
    <property type="evidence" value="ECO:0007669"/>
    <property type="project" value="InterPro"/>
</dbReference>
<proteinExistence type="predicted"/>
<dbReference type="CDD" id="cd10918">
    <property type="entry name" value="CE4_NodB_like_5s_6s"/>
    <property type="match status" value="1"/>
</dbReference>
<evidence type="ECO:0000259" key="3">
    <source>
        <dbReference type="PROSITE" id="PS51677"/>
    </source>
</evidence>
<dbReference type="PROSITE" id="PS51677">
    <property type="entry name" value="NODB"/>
    <property type="match status" value="1"/>
</dbReference>
<gene>
    <name evidence="4" type="ORF">A3860_22725</name>
</gene>
<keyword evidence="5" id="KW-1185">Reference proteome</keyword>
<feature type="domain" description="NodB homology" evidence="3">
    <location>
        <begin position="110"/>
        <end position="271"/>
    </location>
</feature>
<dbReference type="AlphaFoldDB" id="A0A1V9FZQ9"/>
<dbReference type="InterPro" id="IPR011330">
    <property type="entry name" value="Glyco_hydro/deAcase_b/a-brl"/>
</dbReference>
<dbReference type="InterPro" id="IPR051398">
    <property type="entry name" value="Polysacch_Deacetylase"/>
</dbReference>
<dbReference type="Gene3D" id="3.20.20.370">
    <property type="entry name" value="Glycoside hydrolase/deacetylase"/>
    <property type="match status" value="1"/>
</dbReference>
<dbReference type="STRING" id="1703345.A3860_22725"/>
<reference evidence="4 5" key="1">
    <citation type="submission" date="2016-03" db="EMBL/GenBank/DDBJ databases">
        <title>Niastella vici sp. nov., isolated from farmland soil.</title>
        <authorList>
            <person name="Chen L."/>
            <person name="Wang D."/>
            <person name="Yang S."/>
            <person name="Wang G."/>
        </authorList>
    </citation>
    <scope>NUCLEOTIDE SEQUENCE [LARGE SCALE GENOMIC DNA]</scope>
    <source>
        <strain evidence="4 5">DJ57</strain>
    </source>
</reference>
<sequence>MRFDRSHTAIRDILLDLKKEPLKKNKSFIQITLLLMAVTAIAAQHIPNFKEIPVLCYHNIDIKPARENELRISAFHFEQQVKALYDSGYHTILPGQLYDHLTKGTPLPSKPVMLTFDDSHETHFSLAAPVLEKYAFRGVFFIMTVCIGKKNYLSAQQIKMLAERGHAVECHTYDHPPVINITAEQWEQQLDNPVKKLEAITGKRVEYFAYPFGIWNETAIIELKKRGIKAAFRLTGKKSSTEPLYTIKRIIVPGTWSEKYLQKEMARAFPQ</sequence>
<protein>
    <recommendedName>
        <fullName evidence="3">NodB homology domain-containing protein</fullName>
    </recommendedName>
</protein>
<dbReference type="GO" id="GO:0005975">
    <property type="term" value="P:carbohydrate metabolic process"/>
    <property type="evidence" value="ECO:0007669"/>
    <property type="project" value="InterPro"/>
</dbReference>
<dbReference type="PANTHER" id="PTHR34216:SF3">
    <property type="entry name" value="POLY-BETA-1,6-N-ACETYL-D-GLUCOSAMINE N-DEACETYLASE"/>
    <property type="match status" value="1"/>
</dbReference>
<comment type="subcellular location">
    <subcellularLocation>
        <location evidence="1">Secreted</location>
    </subcellularLocation>
</comment>